<evidence type="ECO:0000256" key="8">
    <source>
        <dbReference type="ARBA" id="ARBA00023065"/>
    </source>
</evidence>
<evidence type="ECO:0000256" key="7">
    <source>
        <dbReference type="ARBA" id="ARBA00023004"/>
    </source>
</evidence>
<dbReference type="PANTHER" id="PTHR32552">
    <property type="entry name" value="FERRICHROME IRON RECEPTOR-RELATED"/>
    <property type="match status" value="1"/>
</dbReference>
<evidence type="ECO:0000313" key="19">
    <source>
        <dbReference type="Proteomes" id="UP000606044"/>
    </source>
</evidence>
<evidence type="ECO:0000256" key="11">
    <source>
        <dbReference type="ARBA" id="ARBA00023237"/>
    </source>
</evidence>
<evidence type="ECO:0000256" key="13">
    <source>
        <dbReference type="PROSITE-ProRule" id="PRU10144"/>
    </source>
</evidence>
<evidence type="ECO:0000256" key="9">
    <source>
        <dbReference type="ARBA" id="ARBA00023077"/>
    </source>
</evidence>
<accession>A0A917FJH9</accession>
<dbReference type="AlphaFoldDB" id="A0A917FJH9"/>
<evidence type="ECO:0000256" key="6">
    <source>
        <dbReference type="ARBA" id="ARBA00022729"/>
    </source>
</evidence>
<feature type="signal peptide" evidence="15">
    <location>
        <begin position="1"/>
        <end position="27"/>
    </location>
</feature>
<comment type="similarity">
    <text evidence="12 14">Belongs to the TonB-dependent receptor family.</text>
</comment>
<dbReference type="InterPro" id="IPR036942">
    <property type="entry name" value="Beta-barrel_TonB_sf"/>
</dbReference>
<dbReference type="Pfam" id="PF00593">
    <property type="entry name" value="TonB_dep_Rec_b-barrel"/>
    <property type="match status" value="1"/>
</dbReference>
<name>A0A917FJH9_9HYPH</name>
<evidence type="ECO:0000313" key="18">
    <source>
        <dbReference type="EMBL" id="GGF86186.1"/>
    </source>
</evidence>
<keyword evidence="8" id="KW-0406">Ion transport</keyword>
<dbReference type="Proteomes" id="UP000606044">
    <property type="component" value="Unassembled WGS sequence"/>
</dbReference>
<keyword evidence="2 12" id="KW-0813">Transport</keyword>
<reference evidence="18" key="1">
    <citation type="journal article" date="2014" name="Int. J. Syst. Evol. Microbiol.">
        <title>Complete genome sequence of Corynebacterium casei LMG S-19264T (=DSM 44701T), isolated from a smear-ripened cheese.</title>
        <authorList>
            <consortium name="US DOE Joint Genome Institute (JGI-PGF)"/>
            <person name="Walter F."/>
            <person name="Albersmeier A."/>
            <person name="Kalinowski J."/>
            <person name="Ruckert C."/>
        </authorList>
    </citation>
    <scope>NUCLEOTIDE SEQUENCE</scope>
    <source>
        <strain evidence="18">CCM 7897</strain>
    </source>
</reference>
<keyword evidence="10 12" id="KW-0472">Membrane</keyword>
<feature type="domain" description="TonB-dependent receptor-like beta-barrel" evidence="16">
    <location>
        <begin position="261"/>
        <end position="692"/>
    </location>
</feature>
<evidence type="ECO:0000259" key="16">
    <source>
        <dbReference type="Pfam" id="PF00593"/>
    </source>
</evidence>
<keyword evidence="18" id="KW-0675">Receptor</keyword>
<comment type="caution">
    <text evidence="18">The sequence shown here is derived from an EMBL/GenBank/DDBJ whole genome shotgun (WGS) entry which is preliminary data.</text>
</comment>
<evidence type="ECO:0000259" key="17">
    <source>
        <dbReference type="Pfam" id="PF07715"/>
    </source>
</evidence>
<feature type="domain" description="TonB-dependent receptor plug" evidence="17">
    <location>
        <begin position="55"/>
        <end position="163"/>
    </location>
</feature>
<dbReference type="InterPro" id="IPR012910">
    <property type="entry name" value="Plug_dom"/>
</dbReference>
<evidence type="ECO:0000256" key="2">
    <source>
        <dbReference type="ARBA" id="ARBA00022448"/>
    </source>
</evidence>
<keyword evidence="5 12" id="KW-0812">Transmembrane</keyword>
<protein>
    <submittedName>
        <fullName evidence="18">TonB-dependent receptor</fullName>
    </submittedName>
</protein>
<keyword evidence="9 14" id="KW-0798">TonB box</keyword>
<evidence type="ECO:0000256" key="4">
    <source>
        <dbReference type="ARBA" id="ARBA00022496"/>
    </source>
</evidence>
<dbReference type="PANTHER" id="PTHR32552:SF81">
    <property type="entry name" value="TONB-DEPENDENT OUTER MEMBRANE RECEPTOR"/>
    <property type="match status" value="1"/>
</dbReference>
<proteinExistence type="inferred from homology"/>
<evidence type="ECO:0000256" key="10">
    <source>
        <dbReference type="ARBA" id="ARBA00023136"/>
    </source>
</evidence>
<dbReference type="Pfam" id="PF07715">
    <property type="entry name" value="Plug"/>
    <property type="match status" value="1"/>
</dbReference>
<reference evidence="18" key="2">
    <citation type="submission" date="2020-09" db="EMBL/GenBank/DDBJ databases">
        <authorList>
            <person name="Sun Q."/>
            <person name="Sedlacek I."/>
        </authorList>
    </citation>
    <scope>NUCLEOTIDE SEQUENCE</scope>
    <source>
        <strain evidence="18">CCM 7897</strain>
    </source>
</reference>
<feature type="short sequence motif" description="TonB C-terminal box" evidence="13">
    <location>
        <begin position="710"/>
        <end position="727"/>
    </location>
</feature>
<comment type="subcellular location">
    <subcellularLocation>
        <location evidence="1 12">Cell outer membrane</location>
        <topology evidence="1 12">Multi-pass membrane protein</topology>
    </subcellularLocation>
</comment>
<dbReference type="EMBL" id="BMCT01000011">
    <property type="protein sequence ID" value="GGF86186.1"/>
    <property type="molecule type" value="Genomic_DNA"/>
</dbReference>
<evidence type="ECO:0000256" key="15">
    <source>
        <dbReference type="SAM" id="SignalP"/>
    </source>
</evidence>
<dbReference type="GO" id="GO:0009279">
    <property type="term" value="C:cell outer membrane"/>
    <property type="evidence" value="ECO:0007669"/>
    <property type="project" value="UniProtKB-SubCell"/>
</dbReference>
<sequence length="727" mass="76885">MPSLPNPRLALLLTLAAGLGGVTSAAAQSAAAGAGETIALDAVEVTARRDAEPLSAVPVSVGLVRAQDLELEAPTNAAVDISRAVPNYAVTDVGNPLFAFGAIRGVGTLSFPQNPFDSTIGYALNGNPLSLYSGSQQMLDVERVEVLRGPQNVLFGRSSEGGTVNIVTAQPDGVRDMRVRGEIGTNGNYLTDVIAGGTLIPGVLNGRGAIRFTGGKGDVTNLLTGQTLPDQQIAAARGSLRLFAGERTTITVSGFYENNESDTFNYILRGGANYPAVMLDQPLGFSRRLAIGTAEVKHAFDDFDLTATFSVQDITSHQNSDNTDALIYAQVTGLSPSFFTGTAGPACTDCTRYKFQETAYSAEVRLSSRADAPVRWTAGVSYYHSDFEQGGTNVSSFGPTQNGTYNTQMTLDSTSAFGEIGIPLNERWTLTPGVRVGYDTLSRDGLYISNGAAGTVPAFAESGEVSDPYVAGGLSLSYKVDADSLVYGSIRRGYSNAGFPYFNIFSVFGQPAPSYPASYAWTYEIGGRTALLDGRLRLDGSIFYNNVQDGHVNAFDLLANSFTITALDYYTYGFEANARLRINEGLSVYGGIGYTKAAFFDVATGDASGAADGNSLPNVPNWQGVAGIETSTPLSSLGLPGRLVSNVEYQFAWGGRAADLANTFYLAPYNIVNARVGWQGEQVKVYAFARNLFDDNIETAGTAYTSTVFAVTPGLGRVVGLGAEVRF</sequence>
<evidence type="ECO:0000256" key="12">
    <source>
        <dbReference type="PROSITE-ProRule" id="PRU01360"/>
    </source>
</evidence>
<dbReference type="SUPFAM" id="SSF56935">
    <property type="entry name" value="Porins"/>
    <property type="match status" value="1"/>
</dbReference>
<dbReference type="PROSITE" id="PS52016">
    <property type="entry name" value="TONB_DEPENDENT_REC_3"/>
    <property type="match status" value="1"/>
</dbReference>
<evidence type="ECO:0000256" key="1">
    <source>
        <dbReference type="ARBA" id="ARBA00004571"/>
    </source>
</evidence>
<feature type="chain" id="PRO_5036811968" evidence="15">
    <location>
        <begin position="28"/>
        <end position="727"/>
    </location>
</feature>
<keyword evidence="3 12" id="KW-1134">Transmembrane beta strand</keyword>
<dbReference type="InterPro" id="IPR000531">
    <property type="entry name" value="Beta-barrel_TonB"/>
</dbReference>
<keyword evidence="6 15" id="KW-0732">Signal</keyword>
<keyword evidence="7" id="KW-0408">Iron</keyword>
<evidence type="ECO:0000256" key="5">
    <source>
        <dbReference type="ARBA" id="ARBA00022692"/>
    </source>
</evidence>
<gene>
    <name evidence="18" type="ORF">GCM10007301_52620</name>
</gene>
<dbReference type="PROSITE" id="PS01156">
    <property type="entry name" value="TONB_DEPENDENT_REC_2"/>
    <property type="match status" value="1"/>
</dbReference>
<keyword evidence="4" id="KW-0410">Iron transport</keyword>
<evidence type="ECO:0000256" key="3">
    <source>
        <dbReference type="ARBA" id="ARBA00022452"/>
    </source>
</evidence>
<dbReference type="Gene3D" id="2.40.170.20">
    <property type="entry name" value="TonB-dependent receptor, beta-barrel domain"/>
    <property type="match status" value="1"/>
</dbReference>
<dbReference type="InterPro" id="IPR010917">
    <property type="entry name" value="TonB_rcpt_CS"/>
</dbReference>
<keyword evidence="11 12" id="KW-0998">Cell outer membrane</keyword>
<dbReference type="InterPro" id="IPR039426">
    <property type="entry name" value="TonB-dep_rcpt-like"/>
</dbReference>
<keyword evidence="19" id="KW-1185">Reference proteome</keyword>
<dbReference type="RefSeq" id="WP_188583847.1">
    <property type="nucleotide sequence ID" value="NZ_BMCT01000011.1"/>
</dbReference>
<dbReference type="GO" id="GO:0006826">
    <property type="term" value="P:iron ion transport"/>
    <property type="evidence" value="ECO:0007669"/>
    <property type="project" value="UniProtKB-KW"/>
</dbReference>
<evidence type="ECO:0000256" key="14">
    <source>
        <dbReference type="RuleBase" id="RU003357"/>
    </source>
</evidence>
<organism evidence="18 19">
    <name type="scientific">Azorhizobium oxalatiphilum</name>
    <dbReference type="NCBI Taxonomy" id="980631"/>
    <lineage>
        <taxon>Bacteria</taxon>
        <taxon>Pseudomonadati</taxon>
        <taxon>Pseudomonadota</taxon>
        <taxon>Alphaproteobacteria</taxon>
        <taxon>Hyphomicrobiales</taxon>
        <taxon>Xanthobacteraceae</taxon>
        <taxon>Azorhizobium</taxon>
    </lineage>
</organism>